<organism evidence="1">
    <name type="scientific">viral metagenome</name>
    <dbReference type="NCBI Taxonomy" id="1070528"/>
    <lineage>
        <taxon>unclassified sequences</taxon>
        <taxon>metagenomes</taxon>
        <taxon>organismal metagenomes</taxon>
    </lineage>
</organism>
<proteinExistence type="predicted"/>
<reference evidence="1" key="1">
    <citation type="journal article" date="2020" name="Nature">
        <title>Giant virus diversity and host interactions through global metagenomics.</title>
        <authorList>
            <person name="Schulz F."/>
            <person name="Roux S."/>
            <person name="Paez-Espino D."/>
            <person name="Jungbluth S."/>
            <person name="Walsh D.A."/>
            <person name="Denef V.J."/>
            <person name="McMahon K.D."/>
            <person name="Konstantinidis K.T."/>
            <person name="Eloe-Fadrosh E.A."/>
            <person name="Kyrpides N.C."/>
            <person name="Woyke T."/>
        </authorList>
    </citation>
    <scope>NUCLEOTIDE SEQUENCE</scope>
    <source>
        <strain evidence="1">GVMAG-M-3300025860-20</strain>
    </source>
</reference>
<dbReference type="AlphaFoldDB" id="A0A6C0J827"/>
<sequence>MYTNKGPKLNNTCYTESIIQMNTSSKYEKYEVKLNADMTDLITCYQMIHPRLETNGIIEENDYIFNNHKGDITKNIRWTWAINPTAISMFESAIENIIPELNSHFSNRFMLFGASFITLNEKEIKDSEFHLDVNSMYDTKHTDILTLIFPLIIDQDMGGLEYIENGETLSYKYNPGYALVWDSCKLMHRTQPYKLPVRRNRVIVSINMVSEQREAINSIRNTLKYQGLVN</sequence>
<name>A0A6C0J827_9ZZZZ</name>
<evidence type="ECO:0000313" key="1">
    <source>
        <dbReference type="EMBL" id="QHU00886.1"/>
    </source>
</evidence>
<protein>
    <recommendedName>
        <fullName evidence="2">Prolyl 4-hydroxylase alpha subunit Fe(2+) 2OG dioxygenase domain-containing protein</fullName>
    </recommendedName>
</protein>
<dbReference type="EMBL" id="MN740330">
    <property type="protein sequence ID" value="QHU00886.1"/>
    <property type="molecule type" value="Genomic_DNA"/>
</dbReference>
<accession>A0A6C0J827</accession>
<evidence type="ECO:0008006" key="2">
    <source>
        <dbReference type="Google" id="ProtNLM"/>
    </source>
</evidence>